<organism evidence="2">
    <name type="scientific">viral metagenome</name>
    <dbReference type="NCBI Taxonomy" id="1070528"/>
    <lineage>
        <taxon>unclassified sequences</taxon>
        <taxon>metagenomes</taxon>
        <taxon>organismal metagenomes</taxon>
    </lineage>
</organism>
<reference evidence="2" key="1">
    <citation type="journal article" date="2020" name="Nature">
        <title>Giant virus diversity and host interactions through global metagenomics.</title>
        <authorList>
            <person name="Schulz F."/>
            <person name="Roux S."/>
            <person name="Paez-Espino D."/>
            <person name="Jungbluth S."/>
            <person name="Walsh D.A."/>
            <person name="Denef V.J."/>
            <person name="McMahon K.D."/>
            <person name="Konstantinidis K.T."/>
            <person name="Eloe-Fadrosh E.A."/>
            <person name="Kyrpides N.C."/>
            <person name="Woyke T."/>
        </authorList>
    </citation>
    <scope>NUCLEOTIDE SEQUENCE</scope>
    <source>
        <strain evidence="2">GVMAG-S-1062768-28</strain>
    </source>
</reference>
<evidence type="ECO:0000259" key="1">
    <source>
        <dbReference type="Pfam" id="PF14311"/>
    </source>
</evidence>
<accession>A0A6C0JUD1</accession>
<evidence type="ECO:0000313" key="2">
    <source>
        <dbReference type="EMBL" id="QHU08310.1"/>
    </source>
</evidence>
<sequence length="335" mass="39550">MCNKRKLCETECDDCIKRSFAAFENEEILAMWSEDNVLLPHQVVINSSKKFLFDCIGCGHQISHYLNKMMKKLHWCNYCGREQICGKKDCEFCFVITFAYLCPDRAQYVVPESELQPWEVTAYSHCNLLFQCIICPHEFLCNPKDIMINGRWCPFCTDKQLCKDQDCNYCFVKSMASLEPIKLASWIRKPDDPDPRDIFLGTKKMFTFQCKECGDIFTKTLYQIGIKNTWCTLCTNKTEKKIYEHLISIFRKDDIIRGAAFDWCRNPVTNRHLPFDFVIKSLMKIIECDGDHHFIDLPYYNNSDHGQKQERDLYKIKMAKENGYSMVRLYQRRIS</sequence>
<feature type="domain" description="Treble clef zinc finger" evidence="1">
    <location>
        <begin position="107"/>
        <end position="158"/>
    </location>
</feature>
<proteinExistence type="predicted"/>
<protein>
    <recommendedName>
        <fullName evidence="1">Treble clef zinc finger domain-containing protein</fullName>
    </recommendedName>
</protein>
<dbReference type="EMBL" id="MN740696">
    <property type="protein sequence ID" value="QHU08310.1"/>
    <property type="molecule type" value="Genomic_DNA"/>
</dbReference>
<name>A0A6C0JUD1_9ZZZZ</name>
<dbReference type="AlphaFoldDB" id="A0A6C0JUD1"/>
<dbReference type="InterPro" id="IPR025487">
    <property type="entry name" value="DUF4379"/>
</dbReference>
<dbReference type="Pfam" id="PF14311">
    <property type="entry name" value="DUF4379"/>
    <property type="match status" value="1"/>
</dbReference>
<dbReference type="Gene3D" id="3.40.960.10">
    <property type="entry name" value="VSR Endonuclease"/>
    <property type="match status" value="1"/>
</dbReference>